<dbReference type="PROSITE" id="PS00965">
    <property type="entry name" value="PMI_I_1"/>
    <property type="match status" value="1"/>
</dbReference>
<dbReference type="Gene3D" id="2.60.120.10">
    <property type="entry name" value="Jelly Rolls"/>
    <property type="match status" value="2"/>
</dbReference>
<dbReference type="FunFam" id="2.60.120.10:FF:000044">
    <property type="entry name" value="Mannose-6-phosphate isomerase"/>
    <property type="match status" value="1"/>
</dbReference>
<evidence type="ECO:0000256" key="5">
    <source>
        <dbReference type="ARBA" id="ARBA00022723"/>
    </source>
</evidence>
<name>A0A8K1FMI2_PYTOL</name>
<evidence type="ECO:0000313" key="13">
    <source>
        <dbReference type="Proteomes" id="UP000794436"/>
    </source>
</evidence>
<dbReference type="InterPro" id="IPR016305">
    <property type="entry name" value="Mannose-6-P_Isomerase"/>
</dbReference>
<feature type="binding site" evidence="9">
    <location>
        <position position="258"/>
    </location>
    <ligand>
        <name>Zn(2+)</name>
        <dbReference type="ChEBI" id="CHEBI:29105"/>
    </ligand>
</feature>
<dbReference type="InterPro" id="IPR001250">
    <property type="entry name" value="Man6P_Isoase-1"/>
</dbReference>
<dbReference type="InterPro" id="IPR014710">
    <property type="entry name" value="RmlC-like_jellyroll"/>
</dbReference>
<dbReference type="GO" id="GO:0009298">
    <property type="term" value="P:GDP-mannose biosynthetic process"/>
    <property type="evidence" value="ECO:0007669"/>
    <property type="project" value="UniProtKB-UniPathway"/>
</dbReference>
<dbReference type="CDD" id="cd07011">
    <property type="entry name" value="cupin_PMI_type_I_N"/>
    <property type="match status" value="1"/>
</dbReference>
<evidence type="ECO:0000256" key="3">
    <source>
        <dbReference type="ARBA" id="ARBA00010772"/>
    </source>
</evidence>
<evidence type="ECO:0000259" key="10">
    <source>
        <dbReference type="Pfam" id="PF20511"/>
    </source>
</evidence>
<evidence type="ECO:0000256" key="1">
    <source>
        <dbReference type="ARBA" id="ARBA00000757"/>
    </source>
</evidence>
<dbReference type="GO" id="GO:0005829">
    <property type="term" value="C:cytosol"/>
    <property type="evidence" value="ECO:0007669"/>
    <property type="project" value="TreeGrafter"/>
</dbReference>
<reference evidence="12" key="1">
    <citation type="submission" date="2019-03" db="EMBL/GenBank/DDBJ databases">
        <title>Long read genome sequence of the mycoparasitic Pythium oligandrum ATCC 38472 isolated from sugarbeet rhizosphere.</title>
        <authorList>
            <person name="Gaulin E."/>
        </authorList>
    </citation>
    <scope>NUCLEOTIDE SEQUENCE</scope>
    <source>
        <strain evidence="12">ATCC 38472_TT</strain>
    </source>
</reference>
<evidence type="ECO:0000256" key="6">
    <source>
        <dbReference type="ARBA" id="ARBA00022833"/>
    </source>
</evidence>
<dbReference type="NCBIfam" id="TIGR00218">
    <property type="entry name" value="manA"/>
    <property type="match status" value="1"/>
</dbReference>
<comment type="cofactor">
    <cofactor evidence="9">
        <name>Zn(2+)</name>
        <dbReference type="ChEBI" id="CHEBI:29105"/>
    </cofactor>
    <text evidence="9">Binds 1 zinc ion per subunit.</text>
</comment>
<proteinExistence type="inferred from homology"/>
<comment type="catalytic activity">
    <reaction evidence="1">
        <text>D-mannose 6-phosphate = D-fructose 6-phosphate</text>
        <dbReference type="Rhea" id="RHEA:12356"/>
        <dbReference type="ChEBI" id="CHEBI:58735"/>
        <dbReference type="ChEBI" id="CHEBI:61527"/>
        <dbReference type="EC" id="5.3.1.8"/>
    </reaction>
</comment>
<dbReference type="EC" id="5.3.1.8" evidence="4"/>
<dbReference type="PROSITE" id="PS00966">
    <property type="entry name" value="PMI_I_2"/>
    <property type="match status" value="1"/>
</dbReference>
<evidence type="ECO:0000256" key="8">
    <source>
        <dbReference type="PIRSR" id="PIRSR001480-1"/>
    </source>
</evidence>
<dbReference type="OrthoDB" id="6605218at2759"/>
<dbReference type="Pfam" id="PF20511">
    <property type="entry name" value="PMI_typeI_cat"/>
    <property type="match status" value="1"/>
</dbReference>
<dbReference type="PIRSF" id="PIRSF001480">
    <property type="entry name" value="Mannose-6-phosphate_isomerase"/>
    <property type="match status" value="1"/>
</dbReference>
<keyword evidence="5 9" id="KW-0479">Metal-binding</keyword>
<dbReference type="PRINTS" id="PR00714">
    <property type="entry name" value="MAN6PISMRASE"/>
</dbReference>
<comment type="pathway">
    <text evidence="2">Nucleotide-sugar biosynthesis; GDP-alpha-D-mannose biosynthesis; alpha-D-mannose 1-phosphate from D-fructose 6-phosphate: step 1/2.</text>
</comment>
<dbReference type="GO" id="GO:0005975">
    <property type="term" value="P:carbohydrate metabolic process"/>
    <property type="evidence" value="ECO:0007669"/>
    <property type="project" value="InterPro"/>
</dbReference>
<accession>A0A8K1FMI2</accession>
<dbReference type="PANTHER" id="PTHR10309:SF0">
    <property type="entry name" value="MANNOSE-6-PHOSPHATE ISOMERASE"/>
    <property type="match status" value="1"/>
</dbReference>
<dbReference type="GO" id="GO:0004476">
    <property type="term" value="F:mannose-6-phosphate isomerase activity"/>
    <property type="evidence" value="ECO:0007669"/>
    <property type="project" value="UniProtKB-EC"/>
</dbReference>
<evidence type="ECO:0000256" key="2">
    <source>
        <dbReference type="ARBA" id="ARBA00004666"/>
    </source>
</evidence>
<dbReference type="SUPFAM" id="SSF51182">
    <property type="entry name" value="RmlC-like cupins"/>
    <property type="match status" value="1"/>
</dbReference>
<organism evidence="12 13">
    <name type="scientific">Pythium oligandrum</name>
    <name type="common">Mycoparasitic fungus</name>
    <dbReference type="NCBI Taxonomy" id="41045"/>
    <lineage>
        <taxon>Eukaryota</taxon>
        <taxon>Sar</taxon>
        <taxon>Stramenopiles</taxon>
        <taxon>Oomycota</taxon>
        <taxon>Peronosporomycetes</taxon>
        <taxon>Pythiales</taxon>
        <taxon>Pythiaceae</taxon>
        <taxon>Pythium</taxon>
    </lineage>
</organism>
<dbReference type="InterPro" id="IPR011051">
    <property type="entry name" value="RmlC_Cupin_sf"/>
</dbReference>
<feature type="binding site" evidence="9">
    <location>
        <position position="128"/>
    </location>
    <ligand>
        <name>Zn(2+)</name>
        <dbReference type="ChEBI" id="CHEBI:29105"/>
    </ligand>
</feature>
<dbReference type="Pfam" id="PF20512">
    <property type="entry name" value="PMI_typeI_hel"/>
    <property type="match status" value="1"/>
</dbReference>
<dbReference type="UniPathway" id="UPA00126">
    <property type="reaction ID" value="UER00423"/>
</dbReference>
<feature type="binding site" evidence="9">
    <location>
        <position position="101"/>
    </location>
    <ligand>
        <name>Zn(2+)</name>
        <dbReference type="ChEBI" id="CHEBI:29105"/>
    </ligand>
</feature>
<keyword evidence="13" id="KW-1185">Reference proteome</keyword>
<dbReference type="GO" id="GO:0008270">
    <property type="term" value="F:zinc ion binding"/>
    <property type="evidence" value="ECO:0007669"/>
    <property type="project" value="InterPro"/>
</dbReference>
<evidence type="ECO:0000256" key="9">
    <source>
        <dbReference type="PIRSR" id="PIRSR001480-2"/>
    </source>
</evidence>
<dbReference type="PANTHER" id="PTHR10309">
    <property type="entry name" value="MANNOSE-6-PHOSPHATE ISOMERASE"/>
    <property type="match status" value="1"/>
</dbReference>
<comment type="caution">
    <text evidence="12">The sequence shown here is derived from an EMBL/GenBank/DDBJ whole genome shotgun (WGS) entry which is preliminary data.</text>
</comment>
<evidence type="ECO:0000259" key="11">
    <source>
        <dbReference type="Pfam" id="PF20512"/>
    </source>
</evidence>
<gene>
    <name evidence="12" type="ORF">Poli38472_001546</name>
</gene>
<feature type="binding site" evidence="9">
    <location>
        <position position="103"/>
    </location>
    <ligand>
        <name>Zn(2+)</name>
        <dbReference type="ChEBI" id="CHEBI:29105"/>
    </ligand>
</feature>
<dbReference type="AlphaFoldDB" id="A0A8K1FMI2"/>
<evidence type="ECO:0000313" key="12">
    <source>
        <dbReference type="EMBL" id="TMW69390.1"/>
    </source>
</evidence>
<dbReference type="Proteomes" id="UP000794436">
    <property type="component" value="Unassembled WGS sequence"/>
</dbReference>
<comment type="similarity">
    <text evidence="3">Belongs to the mannose-6-phosphate isomerase type 1 family.</text>
</comment>
<keyword evidence="6 9" id="KW-0862">Zinc</keyword>
<keyword evidence="7" id="KW-0413">Isomerase</keyword>
<dbReference type="InterPro" id="IPR046457">
    <property type="entry name" value="PMI_typeI_cat"/>
</dbReference>
<feature type="active site" evidence="8">
    <location>
        <position position="277"/>
    </location>
</feature>
<protein>
    <recommendedName>
        <fullName evidence="4">mannose-6-phosphate isomerase</fullName>
        <ecNumber evidence="4">5.3.1.8</ecNumber>
    </recommendedName>
</protein>
<dbReference type="InterPro" id="IPR018050">
    <property type="entry name" value="Pmannose_isomerase-type1_CS"/>
</dbReference>
<sequence>MEELQSVVQNYAWGKRGRASFVAQLKEGASAAYDVQETQTYAELWMGTHPNGPARILRDGKAEELLSEWLKAHPTATTKTKDGELPFLFKVLSVEKALSIQAHPDQKLAKTLHAKFPDIYKDANHKPEMTIALTRFEALCQFRPIDEIVAHLLTVPELRLLVDSDAMNLLILRRDQASLREFFRSFIHAEHQTIATQIASIKRRLGDRPAHVLQPVESLVLRLIAEYSDDIGCFCPFLMNYITLQPGEAVFLGANEPHAYLSGDCVECMACSDNVVRAGLTPKFIDKATLYEMLTYLPATPAILHGERIDDVARIYSPPVPEFEVEALNITPGKSYRLSQRTGPSLLLITSGNGVARHRGKKSREFKVTKGQVYLIAANEAVEIVTASDAKGSLSAFRAFPNERVSRRAD</sequence>
<evidence type="ECO:0000256" key="7">
    <source>
        <dbReference type="ARBA" id="ARBA00023235"/>
    </source>
</evidence>
<feature type="domain" description="Phosphomannose isomerase type I helical insertion" evidence="11">
    <location>
        <begin position="176"/>
        <end position="238"/>
    </location>
</feature>
<evidence type="ECO:0000256" key="4">
    <source>
        <dbReference type="ARBA" id="ARBA00011956"/>
    </source>
</evidence>
<dbReference type="Gene3D" id="1.10.441.10">
    <property type="entry name" value="Phosphomannose Isomerase, domain 2"/>
    <property type="match status" value="1"/>
</dbReference>
<dbReference type="InterPro" id="IPR046458">
    <property type="entry name" value="PMI_typeI_hel"/>
</dbReference>
<dbReference type="EMBL" id="SPLM01000001">
    <property type="protein sequence ID" value="TMW69390.1"/>
    <property type="molecule type" value="Genomic_DNA"/>
</dbReference>
<feature type="domain" description="Phosphomannose isomerase type I catalytic" evidence="10">
    <location>
        <begin position="3"/>
        <end position="144"/>
    </location>
</feature>